<reference evidence="3 4" key="1">
    <citation type="journal article" name="Sci. Rep.">
        <title>Genome-scale phylogenetic analyses confirm Olpidium as the closest living zoosporic fungus to the non-flagellated, terrestrial fungi.</title>
        <authorList>
            <person name="Chang Y."/>
            <person name="Rochon D."/>
            <person name="Sekimoto S."/>
            <person name="Wang Y."/>
            <person name="Chovatia M."/>
            <person name="Sandor L."/>
            <person name="Salamov A."/>
            <person name="Grigoriev I.V."/>
            <person name="Stajich J.E."/>
            <person name="Spatafora J.W."/>
        </authorList>
    </citation>
    <scope>NUCLEOTIDE SEQUENCE [LARGE SCALE GENOMIC DNA]</scope>
    <source>
        <strain evidence="3">S191</strain>
    </source>
</reference>
<dbReference type="GO" id="GO:0040029">
    <property type="term" value="P:epigenetic regulation of gene expression"/>
    <property type="evidence" value="ECO:0007669"/>
    <property type="project" value="TreeGrafter"/>
</dbReference>
<feature type="compositionally biased region" description="Basic and acidic residues" evidence="1">
    <location>
        <begin position="1"/>
        <end position="11"/>
    </location>
</feature>
<gene>
    <name evidence="3" type="ORF">BJ554DRAFT_978</name>
</gene>
<dbReference type="GO" id="GO:0070210">
    <property type="term" value="C:Rpd3L-Expanded complex"/>
    <property type="evidence" value="ECO:0007669"/>
    <property type="project" value="TreeGrafter"/>
</dbReference>
<dbReference type="InterPro" id="IPR023801">
    <property type="entry name" value="His_deacetylse_dom"/>
</dbReference>
<comment type="caution">
    <text evidence="3">The sequence shown here is derived from an EMBL/GenBank/DDBJ whole genome shotgun (WGS) entry which is preliminary data.</text>
</comment>
<evidence type="ECO:0000259" key="2">
    <source>
        <dbReference type="Pfam" id="PF00850"/>
    </source>
</evidence>
<feature type="region of interest" description="Disordered" evidence="1">
    <location>
        <begin position="1"/>
        <end position="35"/>
    </location>
</feature>
<evidence type="ECO:0000313" key="4">
    <source>
        <dbReference type="Proteomes" id="UP000673691"/>
    </source>
</evidence>
<evidence type="ECO:0000256" key="1">
    <source>
        <dbReference type="SAM" id="MobiDB-lite"/>
    </source>
</evidence>
<evidence type="ECO:0000313" key="3">
    <source>
        <dbReference type="EMBL" id="KAG5458744.1"/>
    </source>
</evidence>
<dbReference type="Proteomes" id="UP000673691">
    <property type="component" value="Unassembled WGS sequence"/>
</dbReference>
<name>A0A8H7ZSQ3_9FUNG</name>
<dbReference type="AlphaFoldDB" id="A0A8H7ZSQ3"/>
<dbReference type="Pfam" id="PF00850">
    <property type="entry name" value="Hist_deacetyl"/>
    <property type="match status" value="1"/>
</dbReference>
<dbReference type="OrthoDB" id="1918432at2759"/>
<accession>A0A8H7ZSQ3</accession>
<proteinExistence type="predicted"/>
<dbReference type="SUPFAM" id="SSF52768">
    <property type="entry name" value="Arginase/deacetylase"/>
    <property type="match status" value="1"/>
</dbReference>
<dbReference type="PRINTS" id="PR01271">
    <property type="entry name" value="HISDACETLASE"/>
</dbReference>
<dbReference type="PANTHER" id="PTHR10625:SF36">
    <property type="entry name" value="HISTONE DEACETYLASE 3"/>
    <property type="match status" value="1"/>
</dbReference>
<dbReference type="Gene3D" id="3.40.800.20">
    <property type="entry name" value="Histone deacetylase domain"/>
    <property type="match status" value="1"/>
</dbReference>
<keyword evidence="4" id="KW-1185">Reference proteome</keyword>
<dbReference type="GO" id="GO:0004407">
    <property type="term" value="F:histone deacetylase activity"/>
    <property type="evidence" value="ECO:0007669"/>
    <property type="project" value="InterPro"/>
</dbReference>
<dbReference type="InterPro" id="IPR003084">
    <property type="entry name" value="HDAC_I/II"/>
</dbReference>
<organism evidence="3 4">
    <name type="scientific">Olpidium bornovanus</name>
    <dbReference type="NCBI Taxonomy" id="278681"/>
    <lineage>
        <taxon>Eukaryota</taxon>
        <taxon>Fungi</taxon>
        <taxon>Fungi incertae sedis</taxon>
        <taxon>Olpidiomycota</taxon>
        <taxon>Olpidiomycotina</taxon>
        <taxon>Olpidiomycetes</taxon>
        <taxon>Olpidiales</taxon>
        <taxon>Olpidiaceae</taxon>
        <taxon>Olpidium</taxon>
    </lineage>
</organism>
<dbReference type="InterPro" id="IPR023696">
    <property type="entry name" value="Ureohydrolase_dom_sf"/>
</dbReference>
<dbReference type="EMBL" id="JAEFCI010007993">
    <property type="protein sequence ID" value="KAG5458744.1"/>
    <property type="molecule type" value="Genomic_DNA"/>
</dbReference>
<feature type="domain" description="Histone deacetylase" evidence="2">
    <location>
        <begin position="95"/>
        <end position="146"/>
    </location>
</feature>
<protein>
    <recommendedName>
        <fullName evidence="2">Histone deacetylase domain-containing protein</fullName>
    </recommendedName>
</protein>
<sequence>MEKDSAGERKKAPPIVTCTRKDAPPSLPSGAKQSPWACMAPRSGRLSTYFPPADADLYLQGGGAGKRNGTADHCRTRVAYFHDTEVGNFHFGVKHPMKPHRLTLTNHLVSRYGLMKKMEVYLPRRATEEEMKAFHAEDYVDFLKRCDIFFTASSTEIWPLLAVD</sequence>
<dbReference type="InterPro" id="IPR037138">
    <property type="entry name" value="His_deacetylse_dom_sf"/>
</dbReference>
<dbReference type="PANTHER" id="PTHR10625">
    <property type="entry name" value="HISTONE DEACETYLASE HDAC1-RELATED"/>
    <property type="match status" value="1"/>
</dbReference>